<dbReference type="OrthoDB" id="766at2759"/>
<evidence type="ECO:0000256" key="10">
    <source>
        <dbReference type="PROSITE-ProRule" id="PRU10016"/>
    </source>
</evidence>
<dbReference type="AlphaFoldDB" id="A0A6J2MIY6"/>
<dbReference type="HAMAP" id="MF_00008">
    <property type="entry name" value="Thymidy_synth_bact"/>
    <property type="match status" value="1"/>
</dbReference>
<evidence type="ECO:0000256" key="8">
    <source>
        <dbReference type="ARBA" id="ARBA00050752"/>
    </source>
</evidence>
<dbReference type="InterPro" id="IPR020940">
    <property type="entry name" value="Thymidylate_synthase_AS"/>
</dbReference>
<dbReference type="InterPro" id="IPR045097">
    <property type="entry name" value="Thymidate_synth/dCMP_Mease"/>
</dbReference>
<evidence type="ECO:0000313" key="15">
    <source>
        <dbReference type="Proteomes" id="UP000664940"/>
    </source>
</evidence>
<dbReference type="KEGG" id="pdic:114506547"/>
<dbReference type="GO" id="GO:0004799">
    <property type="term" value="F:thymidylate synthase activity"/>
    <property type="evidence" value="ECO:0007669"/>
    <property type="project" value="UniProtKB-EC"/>
</dbReference>
<proteinExistence type="inferred from homology"/>
<evidence type="ECO:0000256" key="3">
    <source>
        <dbReference type="ARBA" id="ARBA00011947"/>
    </source>
</evidence>
<comment type="function">
    <text evidence="9">Catalyzes the reductive methylation of 2'-deoxyuridine 5'-monophosphate (dUMP) to thymidine 5'-monophosphate (dTMP), using the cosubstrate, 5,10- methylenetetrahydrofolate (CH2H4folate) as a 1-carbon donor and reductant and contributes to the de novo mitochondrial thymidylate biosynthesis pathway.</text>
</comment>
<evidence type="ECO:0000256" key="4">
    <source>
        <dbReference type="ARBA" id="ARBA00015931"/>
    </source>
</evidence>
<dbReference type="PRINTS" id="PR00108">
    <property type="entry name" value="THYMDSNTHASE"/>
</dbReference>
<reference evidence="13 15" key="1">
    <citation type="journal article" date="2020" name="Nature">
        <title>Six reference-quality genomes reveal evolution of bat adaptations.</title>
        <authorList>
            <person name="Jebb D."/>
            <person name="Huang Z."/>
            <person name="Pippel M."/>
            <person name="Hughes G.M."/>
            <person name="Lavrichenko K."/>
            <person name="Devanna P."/>
            <person name="Winkler S."/>
            <person name="Jermiin L.S."/>
            <person name="Skirmuntt E.C."/>
            <person name="Katzourakis A."/>
            <person name="Burkitt-Gray L."/>
            <person name="Ray D.A."/>
            <person name="Sullivan K.A.M."/>
            <person name="Roscito J.G."/>
            <person name="Kirilenko B.M."/>
            <person name="Davalos L.M."/>
            <person name="Corthals A.P."/>
            <person name="Power M.L."/>
            <person name="Jones G."/>
            <person name="Ransome R.D."/>
            <person name="Dechmann D.K.N."/>
            <person name="Locatelli A.G."/>
            <person name="Puechmaille S.J."/>
            <person name="Fedrigo O."/>
            <person name="Jarvis E.D."/>
            <person name="Hiller M."/>
            <person name="Vernes S.C."/>
            <person name="Myers E.W."/>
            <person name="Teeling E.C."/>
        </authorList>
    </citation>
    <scope>NUCLEOTIDE SEQUENCE [LARGE SCALE GENOMIC DNA]</scope>
    <source>
        <strain evidence="13">Bat1K_MPI-CBG_1</strain>
    </source>
</reference>
<dbReference type="UniPathway" id="UPA00575"/>
<dbReference type="RefSeq" id="XP_028380097.1">
    <property type="nucleotide sequence ID" value="XM_028524296.2"/>
</dbReference>
<evidence type="ECO:0000313" key="14">
    <source>
        <dbReference type="Proteomes" id="UP000504628"/>
    </source>
</evidence>
<dbReference type="Pfam" id="PF00303">
    <property type="entry name" value="Thymidylat_synt"/>
    <property type="match status" value="1"/>
</dbReference>
<dbReference type="InterPro" id="IPR023451">
    <property type="entry name" value="Thymidate_synth/dCMP_Mease_dom"/>
</dbReference>
<comment type="pathway">
    <text evidence="1">Pyrimidine metabolism; dTTP biosynthesis.</text>
</comment>
<accession>A0A6J2MIY6</accession>
<dbReference type="InterPro" id="IPR036926">
    <property type="entry name" value="Thymidate_synth/dCMP_Mease_sf"/>
</dbReference>
<dbReference type="PANTHER" id="PTHR11548">
    <property type="entry name" value="THYMIDYLATE SYNTHASE 1"/>
    <property type="match status" value="1"/>
</dbReference>
<dbReference type="Proteomes" id="UP000504628">
    <property type="component" value="Chromosome 9"/>
</dbReference>
<dbReference type="GO" id="GO:0032259">
    <property type="term" value="P:methylation"/>
    <property type="evidence" value="ECO:0007669"/>
    <property type="project" value="UniProtKB-KW"/>
</dbReference>
<dbReference type="GeneID" id="114506547"/>
<dbReference type="NCBIfam" id="NF002497">
    <property type="entry name" value="PRK01827.1-3"/>
    <property type="match status" value="1"/>
</dbReference>
<sequence length="314" mass="35624">MPASGPERPQLLPPSPPASQEQGTEPRPHGELQYLGQIEHILRSGFRKDDRTGTGTLSVFGLQARYSLRDEFPLLTTKRVFWKGILEELLWFIKGSTNAKELSARGVKIWDANGSRDFLDSLGFSSRKEGDLGPVYGFQWRHFGAEYKDMDSDYSGQGVDQLQKVIDTIKTNPDDRRIILCAWNPKDLPSMALPPCHALCQFYVVNGELSCQLYQRSGDMGLGVPFNIASYSLLTYMIAHLTGLKPGDFVHTLGDAHIYLNHIELLKMQLQREPRPFPKLRILRKVETIDDFRAEDFKIEGYNPHPTIKMEMAV</sequence>
<dbReference type="NCBIfam" id="TIGR03284">
    <property type="entry name" value="thym_sym"/>
    <property type="match status" value="1"/>
</dbReference>
<dbReference type="Gene3D" id="3.30.572.10">
    <property type="entry name" value="Thymidylate synthase/dCMP hydroxymethylase domain"/>
    <property type="match status" value="1"/>
</dbReference>
<dbReference type="CDD" id="cd00351">
    <property type="entry name" value="TS_Pyrimidine_HMase"/>
    <property type="match status" value="1"/>
</dbReference>
<evidence type="ECO:0000313" key="13">
    <source>
        <dbReference type="EMBL" id="KAF6089723.1"/>
    </source>
</evidence>
<keyword evidence="7" id="KW-0545">Nucleotide biosynthesis</keyword>
<dbReference type="PANTHER" id="PTHR11548:SF2">
    <property type="entry name" value="THYMIDYLATE SYNTHASE"/>
    <property type="match status" value="1"/>
</dbReference>
<dbReference type="EMBL" id="JABVXQ010000010">
    <property type="protein sequence ID" value="KAF6089723.1"/>
    <property type="molecule type" value="Genomic_DNA"/>
</dbReference>
<evidence type="ECO:0000256" key="9">
    <source>
        <dbReference type="ARBA" id="ARBA00056634"/>
    </source>
</evidence>
<comment type="similarity">
    <text evidence="2">Belongs to the thymidylate synthase family.</text>
</comment>
<evidence type="ECO:0000256" key="2">
    <source>
        <dbReference type="ARBA" id="ARBA00009972"/>
    </source>
</evidence>
<reference evidence="16" key="2">
    <citation type="submission" date="2025-04" db="UniProtKB">
        <authorList>
            <consortium name="RefSeq"/>
        </authorList>
    </citation>
    <scope>IDENTIFICATION</scope>
    <source>
        <tissue evidence="16">Muscle</tissue>
    </source>
</reference>
<feature type="compositionally biased region" description="Low complexity" evidence="11">
    <location>
        <begin position="1"/>
        <end position="10"/>
    </location>
</feature>
<name>A0A6J2MIY6_9CHIR</name>
<dbReference type="EC" id="2.1.1.45" evidence="3"/>
<dbReference type="Proteomes" id="UP000664940">
    <property type="component" value="Unassembled WGS sequence"/>
</dbReference>
<dbReference type="CTD" id="7298"/>
<dbReference type="InterPro" id="IPR000398">
    <property type="entry name" value="Thymidylate_synthase"/>
</dbReference>
<dbReference type="GO" id="GO:0006231">
    <property type="term" value="P:dTMP biosynthetic process"/>
    <property type="evidence" value="ECO:0007669"/>
    <property type="project" value="InterPro"/>
</dbReference>
<evidence type="ECO:0000256" key="11">
    <source>
        <dbReference type="SAM" id="MobiDB-lite"/>
    </source>
</evidence>
<keyword evidence="14" id="KW-1185">Reference proteome</keyword>
<feature type="domain" description="Thymidylate synthase/dCMP hydroxymethylase" evidence="12">
    <location>
        <begin position="33"/>
        <end position="314"/>
    </location>
</feature>
<keyword evidence="6" id="KW-0808">Transferase</keyword>
<evidence type="ECO:0000259" key="12">
    <source>
        <dbReference type="Pfam" id="PF00303"/>
    </source>
</evidence>
<gene>
    <name evidence="16" type="primary">TYMS</name>
    <name evidence="13" type="ORF">HJG60_019814</name>
</gene>
<protein>
    <recommendedName>
        <fullName evidence="4">Thymidylate synthase</fullName>
        <ecNumber evidence="3">2.1.1.45</ecNumber>
    </recommendedName>
</protein>
<keyword evidence="5" id="KW-0489">Methyltransferase</keyword>
<feature type="active site" evidence="10">
    <location>
        <position position="196"/>
    </location>
</feature>
<evidence type="ECO:0000256" key="1">
    <source>
        <dbReference type="ARBA" id="ARBA00004992"/>
    </source>
</evidence>
<feature type="region of interest" description="Disordered" evidence="11">
    <location>
        <begin position="1"/>
        <end position="29"/>
    </location>
</feature>
<evidence type="ECO:0000256" key="7">
    <source>
        <dbReference type="ARBA" id="ARBA00022727"/>
    </source>
</evidence>
<dbReference type="GO" id="GO:0006235">
    <property type="term" value="P:dTTP biosynthetic process"/>
    <property type="evidence" value="ECO:0007669"/>
    <property type="project" value="UniProtKB-UniPathway"/>
</dbReference>
<comment type="catalytic activity">
    <reaction evidence="8">
        <text>dUMP + (6R)-5,10-methylene-5,6,7,8-tetrahydrofolate = 7,8-dihydrofolate + dTMP</text>
        <dbReference type="Rhea" id="RHEA:12104"/>
        <dbReference type="ChEBI" id="CHEBI:15636"/>
        <dbReference type="ChEBI" id="CHEBI:57451"/>
        <dbReference type="ChEBI" id="CHEBI:63528"/>
        <dbReference type="ChEBI" id="CHEBI:246422"/>
        <dbReference type="EC" id="2.1.1.45"/>
    </reaction>
    <physiologicalReaction direction="left-to-right" evidence="8">
        <dbReference type="Rhea" id="RHEA:12105"/>
    </physiologicalReaction>
</comment>
<organism evidence="14 16">
    <name type="scientific">Phyllostomus discolor</name>
    <name type="common">pale spear-nosed bat</name>
    <dbReference type="NCBI Taxonomy" id="89673"/>
    <lineage>
        <taxon>Eukaryota</taxon>
        <taxon>Metazoa</taxon>
        <taxon>Chordata</taxon>
        <taxon>Craniata</taxon>
        <taxon>Vertebrata</taxon>
        <taxon>Euteleostomi</taxon>
        <taxon>Mammalia</taxon>
        <taxon>Eutheria</taxon>
        <taxon>Laurasiatheria</taxon>
        <taxon>Chiroptera</taxon>
        <taxon>Yangochiroptera</taxon>
        <taxon>Phyllostomidae</taxon>
        <taxon>Phyllostominae</taxon>
        <taxon>Phyllostomus</taxon>
    </lineage>
</organism>
<dbReference type="FunFam" id="3.30.572.10:FF:000007">
    <property type="entry name" value="thymidylate synthase isoform X2"/>
    <property type="match status" value="1"/>
</dbReference>
<dbReference type="SUPFAM" id="SSF55831">
    <property type="entry name" value="Thymidylate synthase/dCMP hydroxymethylase"/>
    <property type="match status" value="1"/>
</dbReference>
<dbReference type="GO" id="GO:0005829">
    <property type="term" value="C:cytosol"/>
    <property type="evidence" value="ECO:0007669"/>
    <property type="project" value="TreeGrafter"/>
</dbReference>
<evidence type="ECO:0000313" key="16">
    <source>
        <dbReference type="RefSeq" id="XP_028380097.1"/>
    </source>
</evidence>
<dbReference type="GO" id="GO:0005739">
    <property type="term" value="C:mitochondrion"/>
    <property type="evidence" value="ECO:0007669"/>
    <property type="project" value="TreeGrafter"/>
</dbReference>
<dbReference type="PROSITE" id="PS00091">
    <property type="entry name" value="THYMIDYLATE_SYNTHASE"/>
    <property type="match status" value="1"/>
</dbReference>
<dbReference type="GO" id="GO:0046653">
    <property type="term" value="P:tetrahydrofolate metabolic process"/>
    <property type="evidence" value="ECO:0007669"/>
    <property type="project" value="UniProtKB-ARBA"/>
</dbReference>
<evidence type="ECO:0000256" key="5">
    <source>
        <dbReference type="ARBA" id="ARBA00022603"/>
    </source>
</evidence>
<evidence type="ECO:0000256" key="6">
    <source>
        <dbReference type="ARBA" id="ARBA00022679"/>
    </source>
</evidence>